<keyword evidence="8" id="KW-1185">Reference proteome</keyword>
<dbReference type="Gene3D" id="3.40.309.10">
    <property type="entry name" value="Aldehyde Dehydrogenase, Chain A, domain 2"/>
    <property type="match status" value="1"/>
</dbReference>
<name>A0A1C3EJ25_9GAMM</name>
<comment type="similarity">
    <text evidence="1 4">Belongs to the aldehyde dehydrogenase family.</text>
</comment>
<feature type="domain" description="Aldehyde dehydrogenase" evidence="6">
    <location>
        <begin position="28"/>
        <end position="446"/>
    </location>
</feature>
<accession>A0A1C3EJ25</accession>
<dbReference type="InterPro" id="IPR015590">
    <property type="entry name" value="Aldehyde_DH_dom"/>
</dbReference>
<dbReference type="InterPro" id="IPR016162">
    <property type="entry name" value="Ald_DH_N"/>
</dbReference>
<dbReference type="GO" id="GO:0004029">
    <property type="term" value="F:aldehyde dehydrogenase (NAD+) activity"/>
    <property type="evidence" value="ECO:0007669"/>
    <property type="project" value="TreeGrafter"/>
</dbReference>
<dbReference type="Proteomes" id="UP000094936">
    <property type="component" value="Unassembled WGS sequence"/>
</dbReference>
<evidence type="ECO:0000313" key="8">
    <source>
        <dbReference type="Proteomes" id="UP000094936"/>
    </source>
</evidence>
<dbReference type="Pfam" id="PF00171">
    <property type="entry name" value="Aldedh"/>
    <property type="match status" value="1"/>
</dbReference>
<dbReference type="RefSeq" id="WP_068902021.1">
    <property type="nucleotide sequence ID" value="NZ_JBHUIF010000006.1"/>
</dbReference>
<comment type="caution">
    <text evidence="7">The sequence shown here is derived from an EMBL/GenBank/DDBJ whole genome shotgun (WGS) entry which is preliminary data.</text>
</comment>
<evidence type="ECO:0000256" key="5">
    <source>
        <dbReference type="PIRSR" id="PIRSR036492-1"/>
    </source>
</evidence>
<feature type="active site" evidence="5">
    <location>
        <position position="259"/>
    </location>
</feature>
<gene>
    <name evidence="7" type="ORF">A8L45_10570</name>
</gene>
<dbReference type="STRING" id="1080227.A8L45_10570"/>
<dbReference type="PANTHER" id="PTHR43570">
    <property type="entry name" value="ALDEHYDE DEHYDROGENASE"/>
    <property type="match status" value="1"/>
</dbReference>
<keyword evidence="3" id="KW-0520">NAD</keyword>
<dbReference type="Gene3D" id="3.40.605.10">
    <property type="entry name" value="Aldehyde Dehydrogenase, Chain A, domain 1"/>
    <property type="match status" value="1"/>
</dbReference>
<feature type="active site" evidence="5">
    <location>
        <position position="225"/>
    </location>
</feature>
<sequence>MTVVSLATRIPVAQQLKVLEHNFSVLQSAFNNDPNRSLALRLGDLKRLHKAILSYRQHLVSALSQDYGYRSSYETMLADILPSIRAIKHARRHLKHWMKPDKEPTQFPVFGRVEVHHQPLGVIGIMVPWNFPISLSLVPLVTALAAGNRVMIKASEQTPRTNEVLKNLLSEAFPDDQVFLVEGDLSMASAFCELPFSHLQFTGTGEVGKQVLRAASLSLTPVSLEFGGKSPVVITPDMPPQKATETLLFGKSLNSGQVCVAPDICYVHESALEGLIDALAWGWKNAYPQGISSRDWTSINSDENYQRLITQISDAKAKGARVIPLGDPPLNDRQKRMTLHLVINPPSTAMLMQEEVFGPILPVYTYEAVETVFEKLSAQTLRVLYLMSNNEPMIRSMLASTQSKAVVVNNTLVQSAISDALFGGRGASGIASYHGKQGFMTLSCQRTVFRQGRFNPGKLMQPPFRRWWQRLILSWLLR</sequence>
<dbReference type="EMBL" id="LYBM01000017">
    <property type="protein sequence ID" value="ODA33242.1"/>
    <property type="molecule type" value="Genomic_DNA"/>
</dbReference>
<reference evidence="7 8" key="1">
    <citation type="submission" date="2016-05" db="EMBL/GenBank/DDBJ databases">
        <title>Genomic Taxonomy of the Vibrionaceae.</title>
        <authorList>
            <person name="Gomez-Gil B."/>
            <person name="Enciso-Ibarra J."/>
        </authorList>
    </citation>
    <scope>NUCLEOTIDE SEQUENCE [LARGE SCALE GENOMIC DNA]</scope>
    <source>
        <strain evidence="7 8">CAIM 1920</strain>
    </source>
</reference>
<dbReference type="PIRSF" id="PIRSF036492">
    <property type="entry name" value="ALDH"/>
    <property type="match status" value="1"/>
</dbReference>
<evidence type="ECO:0000256" key="3">
    <source>
        <dbReference type="ARBA" id="ARBA00023027"/>
    </source>
</evidence>
<dbReference type="PANTHER" id="PTHR43570:SF20">
    <property type="entry name" value="ALDEHYDE DEHYDROGENASE ALDX-RELATED"/>
    <property type="match status" value="1"/>
</dbReference>
<dbReference type="AlphaFoldDB" id="A0A1C3EJ25"/>
<evidence type="ECO:0000259" key="6">
    <source>
        <dbReference type="Pfam" id="PF00171"/>
    </source>
</evidence>
<dbReference type="GO" id="GO:0006081">
    <property type="term" value="P:aldehyde metabolic process"/>
    <property type="evidence" value="ECO:0007669"/>
    <property type="project" value="InterPro"/>
</dbReference>
<protein>
    <recommendedName>
        <fullName evidence="4">Aldehyde dehydrogenase</fullName>
    </recommendedName>
</protein>
<proteinExistence type="inferred from homology"/>
<evidence type="ECO:0000256" key="1">
    <source>
        <dbReference type="ARBA" id="ARBA00009986"/>
    </source>
</evidence>
<dbReference type="OrthoDB" id="9812625at2"/>
<evidence type="ECO:0000313" key="7">
    <source>
        <dbReference type="EMBL" id="ODA33242.1"/>
    </source>
</evidence>
<keyword evidence="2 4" id="KW-0560">Oxidoreductase</keyword>
<dbReference type="InterPro" id="IPR012394">
    <property type="entry name" value="Aldehyde_DH_NAD(P)"/>
</dbReference>
<dbReference type="InterPro" id="IPR016161">
    <property type="entry name" value="Ald_DH/histidinol_DH"/>
</dbReference>
<dbReference type="GO" id="GO:0005737">
    <property type="term" value="C:cytoplasm"/>
    <property type="evidence" value="ECO:0007669"/>
    <property type="project" value="TreeGrafter"/>
</dbReference>
<evidence type="ECO:0000256" key="4">
    <source>
        <dbReference type="PIRNR" id="PIRNR036492"/>
    </source>
</evidence>
<organism evidence="7 8">
    <name type="scientific">Veronia pacifica</name>
    <dbReference type="NCBI Taxonomy" id="1080227"/>
    <lineage>
        <taxon>Bacteria</taxon>
        <taxon>Pseudomonadati</taxon>
        <taxon>Pseudomonadota</taxon>
        <taxon>Gammaproteobacteria</taxon>
        <taxon>Vibrionales</taxon>
        <taxon>Vibrionaceae</taxon>
        <taxon>Veronia</taxon>
    </lineage>
</organism>
<evidence type="ECO:0000256" key="2">
    <source>
        <dbReference type="ARBA" id="ARBA00023002"/>
    </source>
</evidence>
<dbReference type="SUPFAM" id="SSF53720">
    <property type="entry name" value="ALDH-like"/>
    <property type="match status" value="1"/>
</dbReference>
<dbReference type="InterPro" id="IPR016163">
    <property type="entry name" value="Ald_DH_C"/>
</dbReference>